<dbReference type="PANTHER" id="PTHR31531">
    <property type="entry name" value="E3 UBIQUITIN-PROTEIN LIGASE E3D FAMILY MEMBER"/>
    <property type="match status" value="1"/>
</dbReference>
<dbReference type="GO" id="GO:0000151">
    <property type="term" value="C:ubiquitin ligase complex"/>
    <property type="evidence" value="ECO:0007669"/>
    <property type="project" value="TreeGrafter"/>
</dbReference>
<evidence type="ECO:0008006" key="3">
    <source>
        <dbReference type="Google" id="ProtNLM"/>
    </source>
</evidence>
<comment type="caution">
    <text evidence="1">The sequence shown here is derived from an EMBL/GenBank/DDBJ whole genome shotgun (WGS) entry which is preliminary data.</text>
</comment>
<organism evidence="1 2">
    <name type="scientific">Dissophora globulifera</name>
    <dbReference type="NCBI Taxonomy" id="979702"/>
    <lineage>
        <taxon>Eukaryota</taxon>
        <taxon>Fungi</taxon>
        <taxon>Fungi incertae sedis</taxon>
        <taxon>Mucoromycota</taxon>
        <taxon>Mortierellomycotina</taxon>
        <taxon>Mortierellomycetes</taxon>
        <taxon>Mortierellales</taxon>
        <taxon>Mortierellaceae</taxon>
        <taxon>Dissophora</taxon>
    </lineage>
</organism>
<evidence type="ECO:0000313" key="1">
    <source>
        <dbReference type="EMBL" id="KAG0330562.1"/>
    </source>
</evidence>
<dbReference type="OrthoDB" id="66510at2759"/>
<dbReference type="GO" id="GO:0005829">
    <property type="term" value="C:cytosol"/>
    <property type="evidence" value="ECO:0007669"/>
    <property type="project" value="TreeGrafter"/>
</dbReference>
<accession>A0A9P6V161</accession>
<dbReference type="GO" id="GO:0051865">
    <property type="term" value="P:protein autoubiquitination"/>
    <property type="evidence" value="ECO:0007669"/>
    <property type="project" value="TreeGrafter"/>
</dbReference>
<dbReference type="AlphaFoldDB" id="A0A9P6V161"/>
<dbReference type="GO" id="GO:0006513">
    <property type="term" value="P:protein monoubiquitination"/>
    <property type="evidence" value="ECO:0007669"/>
    <property type="project" value="TreeGrafter"/>
</dbReference>
<keyword evidence="2" id="KW-1185">Reference proteome</keyword>
<sequence>MTSSSTDIKYYAEYHSKINSISLLVQVPAQGVTCIIGPQAVDLVPSVSFSKDQLDGSTKTSSGTGQRFALPARVMPTRTTLDPSSSQSSLLTVKLTALPSAPSTGVSFSSFTSSSGSEFPQAPLPAAQLQGLENLSCGCCGNILLKPDSASSSDQGQPIQRVVDLPSEHWQELVDCWMCHEEDFTELREGDLGARLGQALVGGTYVLIHAANVDSSTVAIEEDARSIDWTRGIKRRWRPLACSRCLYPVGEGWYQSRLEDGTDLELIQVKFHKYSIQFKGQQKDSNTLLSIPRQRFASYVAAEIFESARHHATYRFILQDRLEGHDMILLWMLNWDSSIVTNQQPAQDDEIAWDNSLRTDLSNALSSTNNTQGATGRKVMKVLYLKAQSDEQELAEKQSGSYSKETTLWDQWRGDPGVERMQFHKHLLLGLLTMLEQSSSRLPPTLNDAASTVLAMDALQVGSIEI</sequence>
<dbReference type="GO" id="GO:0061630">
    <property type="term" value="F:ubiquitin protein ligase activity"/>
    <property type="evidence" value="ECO:0007669"/>
    <property type="project" value="TreeGrafter"/>
</dbReference>
<dbReference type="GO" id="GO:0043161">
    <property type="term" value="P:proteasome-mediated ubiquitin-dependent protein catabolic process"/>
    <property type="evidence" value="ECO:0007669"/>
    <property type="project" value="TreeGrafter"/>
</dbReference>
<dbReference type="InterPro" id="IPR019193">
    <property type="entry name" value="UBQ-conj_enz_E2-bd_prot"/>
</dbReference>
<dbReference type="Proteomes" id="UP000738325">
    <property type="component" value="Unassembled WGS sequence"/>
</dbReference>
<dbReference type="GO" id="GO:0031624">
    <property type="term" value="F:ubiquitin conjugating enzyme binding"/>
    <property type="evidence" value="ECO:0007669"/>
    <property type="project" value="TreeGrafter"/>
</dbReference>
<gene>
    <name evidence="1" type="ORF">BGZ99_000033</name>
</gene>
<dbReference type="PANTHER" id="PTHR31531:SF2">
    <property type="entry name" value="E3 UBIQUITIN-PROTEIN LIGASE E3D"/>
    <property type="match status" value="1"/>
</dbReference>
<evidence type="ECO:0000313" key="2">
    <source>
        <dbReference type="Proteomes" id="UP000738325"/>
    </source>
</evidence>
<dbReference type="GO" id="GO:0005634">
    <property type="term" value="C:nucleus"/>
    <property type="evidence" value="ECO:0007669"/>
    <property type="project" value="TreeGrafter"/>
</dbReference>
<reference evidence="1" key="1">
    <citation type="journal article" date="2020" name="Fungal Divers.">
        <title>Resolving the Mortierellaceae phylogeny through synthesis of multi-gene phylogenetics and phylogenomics.</title>
        <authorList>
            <person name="Vandepol N."/>
            <person name="Liber J."/>
            <person name="Desiro A."/>
            <person name="Na H."/>
            <person name="Kennedy M."/>
            <person name="Barry K."/>
            <person name="Grigoriev I.V."/>
            <person name="Miller A.N."/>
            <person name="O'Donnell K."/>
            <person name="Stajich J.E."/>
            <person name="Bonito G."/>
        </authorList>
    </citation>
    <scope>NUCLEOTIDE SEQUENCE</scope>
    <source>
        <strain evidence="1">REB-010B</strain>
    </source>
</reference>
<dbReference type="Pfam" id="PF09814">
    <property type="entry name" value="HECT_2"/>
    <property type="match status" value="1"/>
</dbReference>
<proteinExistence type="predicted"/>
<dbReference type="EMBL" id="JAAAIP010000001">
    <property type="protein sequence ID" value="KAG0330562.1"/>
    <property type="molecule type" value="Genomic_DNA"/>
</dbReference>
<name>A0A9P6V161_9FUNG</name>
<protein>
    <recommendedName>
        <fullName evidence="3">Ubiquitin-conjugating enzyme E2C-binding protein</fullName>
    </recommendedName>
</protein>
<dbReference type="GO" id="GO:0000209">
    <property type="term" value="P:protein polyubiquitination"/>
    <property type="evidence" value="ECO:0007669"/>
    <property type="project" value="TreeGrafter"/>
</dbReference>
<dbReference type="GO" id="GO:0030332">
    <property type="term" value="F:cyclin binding"/>
    <property type="evidence" value="ECO:0007669"/>
    <property type="project" value="TreeGrafter"/>
</dbReference>